<dbReference type="InterPro" id="IPR056000">
    <property type="entry name" value="DUF7578"/>
</dbReference>
<dbReference type="InterPro" id="IPR046835">
    <property type="entry name" value="RHS_N"/>
</dbReference>
<evidence type="ECO:0000313" key="5">
    <source>
        <dbReference type="EMBL" id="PWU83307.1"/>
    </source>
</evidence>
<sequence>MSERHGEGNDDNETSPVSTVLQGRRARARAESDGDSGQPAVLRRRVEETRRPQWGLFSWVEDVLLGGKARGNYMKLNDFLRGHIGPGAVVDERYNVTMEAFLLEPKNYVQDQKLLEEIFNLTEYQVLQEMRGLRRDTYNVSQMGVRSLKQWRDFERKDMVSPLARRELDAALRGVLKEEKRQMPEGFYDSVYNARWHHVVEFPDGEGTGMEVREGKPPQSWTYKAVGQTIERDDSVEQSGAPRLRLMVLTSDKAWPYSWPLGLSILDCYVNCEVDRVWQTVKGDLTEWFSTRGENNFTPGRRVLIGMPGIGKSMAAGSYLLYQLLHYDAEKLPVVAYSVAEQTFLFDKITKTALHYVGESTFLKAVEEFSGRGMRGYLIHNVAEPIHEPSVRLLPRGWCMIVVTPPEESARRGCKKQLRGRRIIMNCPQESDVKAMCVWKKRNQSAEAQVEYWQEVRGYMDGMGSILRDLFSERGTNARLSAARDPWNGLPHQMLMTTLA</sequence>
<protein>
    <submittedName>
        <fullName evidence="5">Putative retrotransposon hot spot protein (RHS,)</fullName>
    </submittedName>
</protein>
<dbReference type="VEuPathDB" id="TriTrypDB:TcCLB.503881.30"/>
<dbReference type="Proteomes" id="UP000246121">
    <property type="component" value="Unassembled WGS sequence"/>
</dbReference>
<feature type="domain" description="Retrotransposon hot spot protein,C-terminal" evidence="2">
    <location>
        <begin position="303"/>
        <end position="485"/>
    </location>
</feature>
<dbReference type="AlphaFoldDB" id="A0A2V2UGH3"/>
<feature type="domain" description="Retrotransposon hot spot protein N-terminal" evidence="3">
    <location>
        <begin position="188"/>
        <end position="299"/>
    </location>
</feature>
<dbReference type="VEuPathDB" id="TriTrypDB:TcCLB.511907.330"/>
<dbReference type="VEuPathDB" id="TriTrypDB:TcBrA4_0156880"/>
<dbReference type="VEuPathDB" id="TriTrypDB:TCDM_07389"/>
<accession>A0A2V2UGH3</accession>
<dbReference type="EMBL" id="PRFA01000340">
    <property type="protein sequence ID" value="PWU83307.1"/>
    <property type="molecule type" value="Genomic_DNA"/>
</dbReference>
<name>A0A2V2UGH3_TRYCR</name>
<gene>
    <name evidence="5" type="ORF">C4B63_340g9</name>
</gene>
<evidence type="ECO:0000313" key="6">
    <source>
        <dbReference type="Proteomes" id="UP000246121"/>
    </source>
</evidence>
<dbReference type="Pfam" id="PF07999">
    <property type="entry name" value="RHSP"/>
    <property type="match status" value="1"/>
</dbReference>
<feature type="domain" description="DUF7578" evidence="4">
    <location>
        <begin position="72"/>
        <end position="132"/>
    </location>
</feature>
<dbReference type="InterPro" id="IPR006518">
    <property type="entry name" value="Trypano_RHS"/>
</dbReference>
<evidence type="ECO:0000259" key="3">
    <source>
        <dbReference type="Pfam" id="PF20445"/>
    </source>
</evidence>
<evidence type="ECO:0000259" key="2">
    <source>
        <dbReference type="Pfam" id="PF07999"/>
    </source>
</evidence>
<comment type="caution">
    <text evidence="5">The sequence shown here is derived from an EMBL/GenBank/DDBJ whole genome shotgun (WGS) entry which is preliminary data.</text>
</comment>
<dbReference type="NCBIfam" id="TIGR01631">
    <property type="entry name" value="Trypano_RHS"/>
    <property type="match status" value="1"/>
</dbReference>
<dbReference type="VEuPathDB" id="TriTrypDB:C3747_100g96"/>
<evidence type="ECO:0000259" key="4">
    <source>
        <dbReference type="Pfam" id="PF24466"/>
    </source>
</evidence>
<dbReference type="VEuPathDB" id="TriTrypDB:TCSYLVIO_002593"/>
<dbReference type="Pfam" id="PF24466">
    <property type="entry name" value="DUF7578"/>
    <property type="match status" value="1"/>
</dbReference>
<dbReference type="VEuPathDB" id="TriTrypDB:BCY84_05102"/>
<dbReference type="Pfam" id="PF20445">
    <property type="entry name" value="RHS_N"/>
    <property type="match status" value="1"/>
</dbReference>
<dbReference type="VEuPathDB" id="TriTrypDB:Tc_MARK_1329"/>
<evidence type="ECO:0000256" key="1">
    <source>
        <dbReference type="SAM" id="MobiDB-lite"/>
    </source>
</evidence>
<dbReference type="VEuPathDB" id="TriTrypDB:ECC02_002365"/>
<dbReference type="InterPro" id="IPR046836">
    <property type="entry name" value="RHS_C"/>
</dbReference>
<proteinExistence type="predicted"/>
<dbReference type="VEuPathDB" id="TriTrypDB:TcCL_Unassigned01257"/>
<reference evidence="5 6" key="1">
    <citation type="journal article" date="2018" name="Microb. Genom.">
        <title>Expanding an expanded genome: long-read sequencing of Trypanosoma cruzi.</title>
        <authorList>
            <person name="Berna L."/>
            <person name="Rodriguez M."/>
            <person name="Chiribao M.L."/>
            <person name="Parodi-Talice A."/>
            <person name="Pita S."/>
            <person name="Rijo G."/>
            <person name="Alvarez-Valin F."/>
            <person name="Robello C."/>
        </authorList>
    </citation>
    <scope>NUCLEOTIDE SEQUENCE [LARGE SCALE GENOMIC DNA]</scope>
    <source>
        <strain evidence="5 6">Dm28c</strain>
    </source>
</reference>
<dbReference type="VEuPathDB" id="TriTrypDB:C4B63_340g9"/>
<organism evidence="5 6">
    <name type="scientific">Trypanosoma cruzi</name>
    <dbReference type="NCBI Taxonomy" id="5693"/>
    <lineage>
        <taxon>Eukaryota</taxon>
        <taxon>Discoba</taxon>
        <taxon>Euglenozoa</taxon>
        <taxon>Kinetoplastea</taxon>
        <taxon>Metakinetoplastina</taxon>
        <taxon>Trypanosomatida</taxon>
        <taxon>Trypanosomatidae</taxon>
        <taxon>Trypanosoma</taxon>
        <taxon>Schizotrypanum</taxon>
    </lineage>
</organism>
<dbReference type="VEuPathDB" id="TriTrypDB:TcYC6_0142650"/>
<feature type="region of interest" description="Disordered" evidence="1">
    <location>
        <begin position="1"/>
        <end position="40"/>
    </location>
</feature>
<dbReference type="VEuPathDB" id="TriTrypDB:TcG_04787"/>